<evidence type="ECO:0000313" key="1">
    <source>
        <dbReference type="EMBL" id="QJA64284.1"/>
    </source>
</evidence>
<protein>
    <submittedName>
        <fullName evidence="2">Uncharacterized protein</fullName>
    </submittedName>
</protein>
<gene>
    <name evidence="2" type="ORF">MM415A05225_0009</name>
    <name evidence="1" type="ORF">MM415B00526_0047</name>
</gene>
<dbReference type="AlphaFoldDB" id="A0A6M3JIT4"/>
<organism evidence="2">
    <name type="scientific">viral metagenome</name>
    <dbReference type="NCBI Taxonomy" id="1070528"/>
    <lineage>
        <taxon>unclassified sequences</taxon>
        <taxon>metagenomes</taxon>
        <taxon>organismal metagenomes</taxon>
    </lineage>
</organism>
<reference evidence="2" key="1">
    <citation type="submission" date="2020-03" db="EMBL/GenBank/DDBJ databases">
        <title>The deep terrestrial virosphere.</title>
        <authorList>
            <person name="Holmfeldt K."/>
            <person name="Nilsson E."/>
            <person name="Simone D."/>
            <person name="Lopez-Fernandez M."/>
            <person name="Wu X."/>
            <person name="de Brujin I."/>
            <person name="Lundin D."/>
            <person name="Andersson A."/>
            <person name="Bertilsson S."/>
            <person name="Dopson M."/>
        </authorList>
    </citation>
    <scope>NUCLEOTIDE SEQUENCE</scope>
    <source>
        <strain evidence="2">MM415A05225</strain>
        <strain evidence="1">MM415B00526</strain>
    </source>
</reference>
<dbReference type="EMBL" id="MT141668">
    <property type="protein sequence ID" value="QJA69002.1"/>
    <property type="molecule type" value="Genomic_DNA"/>
</dbReference>
<accession>A0A6M3JIT4</accession>
<name>A0A6M3JIT4_9ZZZZ</name>
<proteinExistence type="predicted"/>
<dbReference type="EMBL" id="MT141516">
    <property type="protein sequence ID" value="QJA64284.1"/>
    <property type="molecule type" value="Genomic_DNA"/>
</dbReference>
<evidence type="ECO:0000313" key="2">
    <source>
        <dbReference type="EMBL" id="QJA69002.1"/>
    </source>
</evidence>
<sequence length="88" mass="10377">MTDKERIVELEKALQDDASDLWTVTNAIKAEIDARFWVTEGRGFYAWDDSRYREETRLAFDAVLKLIERVQHPAQLRFHKVLAPEVKE</sequence>